<reference evidence="3" key="1">
    <citation type="submission" date="2012-06" db="EMBL/GenBank/DDBJ databases">
        <title>The complete genome of Flexibacter litoralis DSM 6794.</title>
        <authorList>
            <person name="Lucas S."/>
            <person name="Copeland A."/>
            <person name="Lapidus A."/>
            <person name="Glavina del Rio T."/>
            <person name="Dalin E."/>
            <person name="Tice H."/>
            <person name="Bruce D."/>
            <person name="Goodwin L."/>
            <person name="Pitluck S."/>
            <person name="Peters L."/>
            <person name="Ovchinnikova G."/>
            <person name="Lu M."/>
            <person name="Kyrpides N."/>
            <person name="Mavromatis K."/>
            <person name="Ivanova N."/>
            <person name="Brettin T."/>
            <person name="Detter J.C."/>
            <person name="Han C."/>
            <person name="Larimer F."/>
            <person name="Land M."/>
            <person name="Hauser L."/>
            <person name="Markowitz V."/>
            <person name="Cheng J.-F."/>
            <person name="Hugenholtz P."/>
            <person name="Woyke T."/>
            <person name="Wu D."/>
            <person name="Spring S."/>
            <person name="Lang E."/>
            <person name="Kopitz M."/>
            <person name="Brambilla E."/>
            <person name="Klenk H.-P."/>
            <person name="Eisen J.A."/>
        </authorList>
    </citation>
    <scope>NUCLEOTIDE SEQUENCE [LARGE SCALE GENOMIC DNA]</scope>
    <source>
        <strain evidence="3">ATCC 23117 / DSM 6794 / NBRC 15988 / NCIMB 1366 / Sio-4</strain>
    </source>
</reference>
<dbReference type="eggNOG" id="COG1075">
    <property type="taxonomic scope" value="Bacteria"/>
</dbReference>
<proteinExistence type="predicted"/>
<dbReference type="AlphaFoldDB" id="I4ALQ3"/>
<evidence type="ECO:0000256" key="1">
    <source>
        <dbReference type="SAM" id="Coils"/>
    </source>
</evidence>
<protein>
    <recommendedName>
        <fullName evidence="4">PD-(D/E)XK endonuclease-like domain-containing protein</fullName>
    </recommendedName>
</protein>
<dbReference type="KEGG" id="fli:Fleli_2523"/>
<evidence type="ECO:0000313" key="2">
    <source>
        <dbReference type="EMBL" id="AFM04888.1"/>
    </source>
</evidence>
<accession>I4ALQ3</accession>
<dbReference type="EMBL" id="CP003345">
    <property type="protein sequence ID" value="AFM04888.1"/>
    <property type="molecule type" value="Genomic_DNA"/>
</dbReference>
<keyword evidence="3" id="KW-1185">Reference proteome</keyword>
<name>I4ALQ3_BERLS</name>
<keyword evidence="1" id="KW-0175">Coiled coil</keyword>
<dbReference type="RefSeq" id="WP_014798325.1">
    <property type="nucleotide sequence ID" value="NC_018018.1"/>
</dbReference>
<evidence type="ECO:0008006" key="4">
    <source>
        <dbReference type="Google" id="ProtNLM"/>
    </source>
</evidence>
<dbReference type="STRING" id="880071.Fleli_2523"/>
<sequence length="304" mass="36089">MNDYIKYIDSNSIKLGKIAFEMKDYNFSLINYKKAIKRLKRYRGNDKYPLHLINLLDKKLTEIEEQKKQEENKNNVQSNLKYQNWKLSKSSFIKGKQCIKYLYLDKHKKKERTPPSPKTLELFKKGHQFEDFFREQNFENGINVKENLGFNFGYFSSYTDFLLEQNEKITLFEATFVENDILVMCDVVDKIGKNLYDFYEIKSHTHMQEVIWNDLAIQYFICKQKFGEKAINTFNVVLRDENNEGKIIDAKDELEGRIGNMNSLIKNFKNVLSSQEPIIEMGKQCLSPYKCDFMAYCEKLKENS</sequence>
<dbReference type="Proteomes" id="UP000006054">
    <property type="component" value="Chromosome"/>
</dbReference>
<evidence type="ECO:0000313" key="3">
    <source>
        <dbReference type="Proteomes" id="UP000006054"/>
    </source>
</evidence>
<gene>
    <name evidence="2" type="ordered locus">Fleli_2523</name>
</gene>
<feature type="coiled-coil region" evidence="1">
    <location>
        <begin position="53"/>
        <end position="80"/>
    </location>
</feature>
<dbReference type="HOGENOM" id="CLU_914489_0_0_10"/>
<organism evidence="2 3">
    <name type="scientific">Bernardetia litoralis (strain ATCC 23117 / DSM 6794 / NBRC 15988 / NCIMB 1366 / Fx l1 / Sio-4)</name>
    <name type="common">Flexibacter litoralis</name>
    <dbReference type="NCBI Taxonomy" id="880071"/>
    <lineage>
        <taxon>Bacteria</taxon>
        <taxon>Pseudomonadati</taxon>
        <taxon>Bacteroidota</taxon>
        <taxon>Cytophagia</taxon>
        <taxon>Cytophagales</taxon>
        <taxon>Bernardetiaceae</taxon>
        <taxon>Bernardetia</taxon>
    </lineage>
</organism>
<dbReference type="OrthoDB" id="9783873at2"/>